<dbReference type="GO" id="GO:0030667">
    <property type="term" value="C:secretory granule membrane"/>
    <property type="evidence" value="ECO:0007669"/>
    <property type="project" value="TreeGrafter"/>
</dbReference>
<dbReference type="SUPFAM" id="SSF49344">
    <property type="entry name" value="CBD9-like"/>
    <property type="match status" value="1"/>
</dbReference>
<dbReference type="PANTHER" id="PTHR10157">
    <property type="entry name" value="DOPAMINE BETA HYDROXYLASE RELATED"/>
    <property type="match status" value="1"/>
</dbReference>
<dbReference type="GO" id="GO:0006589">
    <property type="term" value="P:octopamine biosynthetic process"/>
    <property type="evidence" value="ECO:0007669"/>
    <property type="project" value="TreeGrafter"/>
</dbReference>
<dbReference type="EMBL" id="RCHS01003371">
    <property type="protein sequence ID" value="RMX42404.1"/>
    <property type="molecule type" value="Genomic_DNA"/>
</dbReference>
<dbReference type="Gene3D" id="2.60.40.1210">
    <property type="entry name" value="Cellobiose dehydrogenase, cytochrome domain"/>
    <property type="match status" value="1"/>
</dbReference>
<dbReference type="GO" id="GO:0042420">
    <property type="term" value="P:dopamine catabolic process"/>
    <property type="evidence" value="ECO:0007669"/>
    <property type="project" value="TreeGrafter"/>
</dbReference>
<dbReference type="PROSITE" id="PS50836">
    <property type="entry name" value="DOMON"/>
    <property type="match status" value="1"/>
</dbReference>
<keyword evidence="1" id="KW-1133">Transmembrane helix</keyword>
<reference evidence="4 5" key="1">
    <citation type="journal article" date="2018" name="Sci. Rep.">
        <title>Comparative analysis of the Pocillopora damicornis genome highlights role of immune system in coral evolution.</title>
        <authorList>
            <person name="Cunning R."/>
            <person name="Bay R.A."/>
            <person name="Gillette P."/>
            <person name="Baker A.C."/>
            <person name="Traylor-Knowles N."/>
        </authorList>
    </citation>
    <scope>NUCLEOTIDE SEQUENCE [LARGE SCALE GENOMIC DNA]</scope>
    <source>
        <strain evidence="4">RSMAS</strain>
        <tissue evidence="4">Whole animal</tissue>
    </source>
</reference>
<evidence type="ECO:0000313" key="4">
    <source>
        <dbReference type="EMBL" id="RMX42404.1"/>
    </source>
</evidence>
<evidence type="ECO:0000256" key="2">
    <source>
        <dbReference type="SAM" id="SignalP"/>
    </source>
</evidence>
<feature type="chain" id="PRO_5017983070" description="DOMON domain-containing protein" evidence="2">
    <location>
        <begin position="23"/>
        <end position="237"/>
    </location>
</feature>
<dbReference type="OMA" id="FILWAYN"/>
<proteinExistence type="predicted"/>
<dbReference type="OrthoDB" id="10003276at2759"/>
<sequence length="237" mass="26692">MISNRFSVLIVLTACFNHGLDGSTLSFDNGNFHVSWRYEKDHDELHFELNVKAEGWVGFGFTFTPKKMNNYDVIIGGKTRAGTPYLNDFFTVGLTTPVLDLRQSYMLDMASKQDGITTLHFHRPRITSDSEDIQFNMTTSVFILWAYNKIDDARDPSSFSKHSRKGYSSEPHRIVIEAIPTVDVSSQDSTKLTTFHLSTPPLATLKPAKALGFQLNLSTMTIAIAFTLNLFVQLVLK</sequence>
<feature type="domain" description="DOMON" evidence="3">
    <location>
        <begin position="30"/>
        <end position="148"/>
    </location>
</feature>
<dbReference type="SMART" id="SM00664">
    <property type="entry name" value="DoH"/>
    <property type="match status" value="1"/>
</dbReference>
<keyword evidence="1" id="KW-0812">Transmembrane</keyword>
<evidence type="ECO:0000259" key="3">
    <source>
        <dbReference type="PROSITE" id="PS50836"/>
    </source>
</evidence>
<organism evidence="4 5">
    <name type="scientific">Pocillopora damicornis</name>
    <name type="common">Cauliflower coral</name>
    <name type="synonym">Millepora damicornis</name>
    <dbReference type="NCBI Taxonomy" id="46731"/>
    <lineage>
        <taxon>Eukaryota</taxon>
        <taxon>Metazoa</taxon>
        <taxon>Cnidaria</taxon>
        <taxon>Anthozoa</taxon>
        <taxon>Hexacorallia</taxon>
        <taxon>Scleractinia</taxon>
        <taxon>Astrocoeniina</taxon>
        <taxon>Pocilloporidae</taxon>
        <taxon>Pocillopora</taxon>
    </lineage>
</organism>
<dbReference type="InterPro" id="IPR000945">
    <property type="entry name" value="DBH-like"/>
</dbReference>
<dbReference type="GO" id="GO:0005615">
    <property type="term" value="C:extracellular space"/>
    <property type="evidence" value="ECO:0007669"/>
    <property type="project" value="TreeGrafter"/>
</dbReference>
<dbReference type="InterPro" id="IPR045266">
    <property type="entry name" value="DOH_DOMON"/>
</dbReference>
<dbReference type="CDD" id="cd09631">
    <property type="entry name" value="DOMON_DOH"/>
    <property type="match status" value="1"/>
</dbReference>
<dbReference type="Proteomes" id="UP000275408">
    <property type="component" value="Unassembled WGS sequence"/>
</dbReference>
<dbReference type="Pfam" id="PF03351">
    <property type="entry name" value="DOMON"/>
    <property type="match status" value="1"/>
</dbReference>
<dbReference type="GO" id="GO:0004500">
    <property type="term" value="F:dopamine beta-monooxygenase activity"/>
    <property type="evidence" value="ECO:0007669"/>
    <property type="project" value="InterPro"/>
</dbReference>
<name>A0A3M6TMB1_POCDA</name>
<keyword evidence="5" id="KW-1185">Reference proteome</keyword>
<feature type="signal peptide" evidence="2">
    <location>
        <begin position="1"/>
        <end position="22"/>
    </location>
</feature>
<dbReference type="AlphaFoldDB" id="A0A3M6TMB1"/>
<dbReference type="PANTHER" id="PTHR10157:SF23">
    <property type="entry name" value="MOXD1 HOMOLOG 1"/>
    <property type="match status" value="1"/>
</dbReference>
<comment type="caution">
    <text evidence="4">The sequence shown here is derived from an EMBL/GenBank/DDBJ whole genome shotgun (WGS) entry which is preliminary data.</text>
</comment>
<dbReference type="GO" id="GO:0005507">
    <property type="term" value="F:copper ion binding"/>
    <property type="evidence" value="ECO:0007669"/>
    <property type="project" value="TreeGrafter"/>
</dbReference>
<keyword evidence="1" id="KW-0472">Membrane</keyword>
<evidence type="ECO:0000313" key="5">
    <source>
        <dbReference type="Proteomes" id="UP000275408"/>
    </source>
</evidence>
<dbReference type="GO" id="GO:0042421">
    <property type="term" value="P:norepinephrine biosynthetic process"/>
    <property type="evidence" value="ECO:0007669"/>
    <property type="project" value="TreeGrafter"/>
</dbReference>
<accession>A0A3M6TMB1</accession>
<feature type="transmembrane region" description="Helical" evidence="1">
    <location>
        <begin position="215"/>
        <end position="236"/>
    </location>
</feature>
<keyword evidence="2" id="KW-0732">Signal</keyword>
<gene>
    <name evidence="4" type="ORF">pdam_00004913</name>
</gene>
<evidence type="ECO:0000256" key="1">
    <source>
        <dbReference type="SAM" id="Phobius"/>
    </source>
</evidence>
<protein>
    <recommendedName>
        <fullName evidence="3">DOMON domain-containing protein</fullName>
    </recommendedName>
</protein>
<dbReference type="InterPro" id="IPR005018">
    <property type="entry name" value="DOMON_domain"/>
</dbReference>